<name>Q4S8F3_TETNG</name>
<dbReference type="GO" id="GO:0097539">
    <property type="term" value="C:ciliary transition fiber"/>
    <property type="evidence" value="ECO:0007669"/>
    <property type="project" value="TreeGrafter"/>
</dbReference>
<dbReference type="GO" id="GO:0007005">
    <property type="term" value="P:mitochondrion organization"/>
    <property type="evidence" value="ECO:0007669"/>
    <property type="project" value="InterPro"/>
</dbReference>
<dbReference type="PANTHER" id="PTHR36170">
    <property type="entry name" value="CENTROSOMAL PROTEIN OF 89 KDA"/>
    <property type="match status" value="1"/>
</dbReference>
<dbReference type="PANTHER" id="PTHR36170:SF1">
    <property type="entry name" value="CENTROSOMAL PROTEIN OF 89 KDA"/>
    <property type="match status" value="1"/>
</dbReference>
<dbReference type="EMBL" id="CAAE01014706">
    <property type="protein sequence ID" value="CAG03079.1"/>
    <property type="molecule type" value="Genomic_DNA"/>
</dbReference>
<reference evidence="2" key="1">
    <citation type="journal article" date="2004" name="Nature">
        <title>Genome duplication in the teleost fish Tetraodon nigroviridis reveals the early vertebrate proto-karyotype.</title>
        <authorList>
            <person name="Jaillon O."/>
            <person name="Aury J.-M."/>
            <person name="Brunet F."/>
            <person name="Petit J.-L."/>
            <person name="Stange-Thomann N."/>
            <person name="Mauceli E."/>
            <person name="Bouneau L."/>
            <person name="Fischer C."/>
            <person name="Ozouf-Costaz C."/>
            <person name="Bernot A."/>
            <person name="Nicaud S."/>
            <person name="Jaffe D."/>
            <person name="Fisher S."/>
            <person name="Lutfalla G."/>
            <person name="Dossat C."/>
            <person name="Segurens B."/>
            <person name="Dasilva C."/>
            <person name="Salanoubat M."/>
            <person name="Levy M."/>
            <person name="Boudet N."/>
            <person name="Castellano S."/>
            <person name="Anthouard V."/>
            <person name="Jubin C."/>
            <person name="Castelli V."/>
            <person name="Katinka M."/>
            <person name="Vacherie B."/>
            <person name="Biemont C."/>
            <person name="Skalli Z."/>
            <person name="Cattolico L."/>
            <person name="Poulain J."/>
            <person name="De Berardinis V."/>
            <person name="Cruaud C."/>
            <person name="Duprat S."/>
            <person name="Brottier P."/>
            <person name="Coutanceau J.-P."/>
            <person name="Gouzy J."/>
            <person name="Parra G."/>
            <person name="Lardier G."/>
            <person name="Chapple C."/>
            <person name="McKernan K.J."/>
            <person name="McEwan P."/>
            <person name="Bosak S."/>
            <person name="Kellis M."/>
            <person name="Volff J.-N."/>
            <person name="Guigo R."/>
            <person name="Zody M.C."/>
            <person name="Mesirov J."/>
            <person name="Lindblad-Toh K."/>
            <person name="Birren B."/>
            <person name="Nusbaum C."/>
            <person name="Kahn D."/>
            <person name="Robinson-Rechavi M."/>
            <person name="Laudet V."/>
            <person name="Schachter V."/>
            <person name="Quetier F."/>
            <person name="Saurin W."/>
            <person name="Scarpelli C."/>
            <person name="Wincker P."/>
            <person name="Lander E.S."/>
            <person name="Weissenbach J."/>
            <person name="Roest Crollius H."/>
        </authorList>
    </citation>
    <scope>NUCLEOTIDE SEQUENCE [LARGE SCALE GENOMIC DNA]</scope>
</reference>
<feature type="region of interest" description="Disordered" evidence="1">
    <location>
        <begin position="1"/>
        <end position="37"/>
    </location>
</feature>
<protein>
    <submittedName>
        <fullName evidence="2">(spotted green pufferfish) hypothetical protein</fullName>
    </submittedName>
</protein>
<dbReference type="GO" id="GO:0060271">
    <property type="term" value="P:cilium assembly"/>
    <property type="evidence" value="ECO:0007669"/>
    <property type="project" value="InterPro"/>
</dbReference>
<evidence type="ECO:0000313" key="2">
    <source>
        <dbReference type="EMBL" id="CAG03079.1"/>
    </source>
</evidence>
<dbReference type="InterPro" id="IPR033545">
    <property type="entry name" value="CEP89"/>
</dbReference>
<feature type="compositionally biased region" description="Pro residues" evidence="1">
    <location>
        <begin position="21"/>
        <end position="30"/>
    </location>
</feature>
<dbReference type="AlphaFoldDB" id="Q4S8F3"/>
<evidence type="ECO:0000256" key="1">
    <source>
        <dbReference type="SAM" id="MobiDB-lite"/>
    </source>
</evidence>
<feature type="non-terminal residue" evidence="2">
    <location>
        <position position="1"/>
    </location>
</feature>
<accession>Q4S8F3</accession>
<proteinExistence type="predicted"/>
<feature type="non-terminal residue" evidence="2">
    <location>
        <position position="67"/>
    </location>
</feature>
<sequence>KHIGPGLVPAASIAPRAAVPRTPPPRSPDPSPERPRSALAAAILSSSLTGQTWAIPPARMRSLSESS</sequence>
<gene>
    <name evidence="2" type="ORF">GSTENG00022360001</name>
</gene>
<dbReference type="GO" id="GO:0005814">
    <property type="term" value="C:centriole"/>
    <property type="evidence" value="ECO:0007669"/>
    <property type="project" value="InterPro"/>
</dbReference>
<comment type="caution">
    <text evidence="2">The sequence shown here is derived from an EMBL/GenBank/DDBJ whole genome shotgun (WGS) entry which is preliminary data.</text>
</comment>
<reference evidence="2" key="2">
    <citation type="submission" date="2004-02" db="EMBL/GenBank/DDBJ databases">
        <authorList>
            <consortium name="Genoscope"/>
            <consortium name="Whitehead Institute Centre for Genome Research"/>
        </authorList>
    </citation>
    <scope>NUCLEOTIDE SEQUENCE</scope>
</reference>
<dbReference type="GO" id="GO:0007268">
    <property type="term" value="P:chemical synaptic transmission"/>
    <property type="evidence" value="ECO:0007669"/>
    <property type="project" value="InterPro"/>
</dbReference>
<dbReference type="KEGG" id="tng:GSTEN00022360G001"/>
<dbReference type="HOGENOM" id="CLU_023281_0_0_1"/>
<dbReference type="GO" id="GO:0045202">
    <property type="term" value="C:synapse"/>
    <property type="evidence" value="ECO:0007669"/>
    <property type="project" value="GOC"/>
</dbReference>
<organism evidence="2">
    <name type="scientific">Tetraodon nigroviridis</name>
    <name type="common">Spotted green pufferfish</name>
    <name type="synonym">Chelonodon nigroviridis</name>
    <dbReference type="NCBI Taxonomy" id="99883"/>
    <lineage>
        <taxon>Eukaryota</taxon>
        <taxon>Metazoa</taxon>
        <taxon>Chordata</taxon>
        <taxon>Craniata</taxon>
        <taxon>Vertebrata</taxon>
        <taxon>Euteleostomi</taxon>
        <taxon>Actinopterygii</taxon>
        <taxon>Neopterygii</taxon>
        <taxon>Teleostei</taxon>
        <taxon>Neoteleostei</taxon>
        <taxon>Acanthomorphata</taxon>
        <taxon>Eupercaria</taxon>
        <taxon>Tetraodontiformes</taxon>
        <taxon>Tetradontoidea</taxon>
        <taxon>Tetraodontidae</taxon>
        <taxon>Tetraodon</taxon>
    </lineage>
</organism>